<proteinExistence type="predicted"/>
<evidence type="ECO:0000313" key="2">
    <source>
        <dbReference type="Proteomes" id="UP000612585"/>
    </source>
</evidence>
<sequence>MRGLGGTRLLLTGGLGRVSTRRRALVTGRLLPVLRGTGRRVRLAGLVGLGRTGAAGGHVPGLLLVAGLTGAVPVDRLLLAGLAGLVATRVRERLRRR</sequence>
<accession>A0A8J4DX68</accession>
<protein>
    <submittedName>
        <fullName evidence="1">Uncharacterized protein</fullName>
    </submittedName>
</protein>
<gene>
    <name evidence="1" type="ORF">Vau01_005390</name>
</gene>
<dbReference type="AlphaFoldDB" id="A0A8J4DX68"/>
<evidence type="ECO:0000313" key="1">
    <source>
        <dbReference type="EMBL" id="GIJ53023.1"/>
    </source>
</evidence>
<dbReference type="Proteomes" id="UP000612585">
    <property type="component" value="Unassembled WGS sequence"/>
</dbReference>
<reference evidence="1" key="1">
    <citation type="submission" date="2021-01" db="EMBL/GenBank/DDBJ databases">
        <title>Whole genome shotgun sequence of Virgisporangium aurantiacum NBRC 16421.</title>
        <authorList>
            <person name="Komaki H."/>
            <person name="Tamura T."/>
        </authorList>
    </citation>
    <scope>NUCLEOTIDE SEQUENCE</scope>
    <source>
        <strain evidence="1">NBRC 16421</strain>
    </source>
</reference>
<dbReference type="EMBL" id="BOPG01000004">
    <property type="protein sequence ID" value="GIJ53023.1"/>
    <property type="molecule type" value="Genomic_DNA"/>
</dbReference>
<comment type="caution">
    <text evidence="1">The sequence shown here is derived from an EMBL/GenBank/DDBJ whole genome shotgun (WGS) entry which is preliminary data.</text>
</comment>
<keyword evidence="2" id="KW-1185">Reference proteome</keyword>
<organism evidence="1 2">
    <name type="scientific">Virgisporangium aurantiacum</name>
    <dbReference type="NCBI Taxonomy" id="175570"/>
    <lineage>
        <taxon>Bacteria</taxon>
        <taxon>Bacillati</taxon>
        <taxon>Actinomycetota</taxon>
        <taxon>Actinomycetes</taxon>
        <taxon>Micromonosporales</taxon>
        <taxon>Micromonosporaceae</taxon>
        <taxon>Virgisporangium</taxon>
    </lineage>
</organism>
<name>A0A8J4DX68_9ACTN</name>